<proteinExistence type="predicted"/>
<protein>
    <recommendedName>
        <fullName evidence="2">DUF7924 domain-containing protein</fullName>
    </recommendedName>
</protein>
<dbReference type="Pfam" id="PF25545">
    <property type="entry name" value="DUF7924"/>
    <property type="match status" value="1"/>
</dbReference>
<keyword evidence="4" id="KW-1185">Reference proteome</keyword>
<dbReference type="InterPro" id="IPR057684">
    <property type="entry name" value="DUF7924"/>
</dbReference>
<evidence type="ECO:0000259" key="2">
    <source>
        <dbReference type="Pfam" id="PF25545"/>
    </source>
</evidence>
<sequence length="299" mass="32600">MSELCDTLGRPRPSLSPSVLSEGVFEEFQDGNDRASSEVEAAANVISVITGLKDRQCVSASDVPFYRLEKFDEELSAPMPDLYYGAQPAQINARIRRDLDEFIIPSNRTSLPAAPNFFFEAKGAAGRADVARRQAMYDGAVGARGILQLQNYGRNTPVHDGNAYTMSATYHPGTGTLQMYATHPRQSTMGETEYYMTQLDTYAMTGNINSFRSGAAAYRNARDWTQQKRDTFIADANAASLRVSAVSTSQTRSNAQAPSTVVEASFSSSETSADELALDHDISTKRQKSTPSQRTGGEV</sequence>
<accession>A0A4U0TJH2</accession>
<evidence type="ECO:0000256" key="1">
    <source>
        <dbReference type="SAM" id="MobiDB-lite"/>
    </source>
</evidence>
<dbReference type="AlphaFoldDB" id="A0A4U0TJH2"/>
<evidence type="ECO:0000313" key="4">
    <source>
        <dbReference type="Proteomes" id="UP000308549"/>
    </source>
</evidence>
<name>A0A4U0TJH2_9PEZI</name>
<feature type="domain" description="DUF7924" evidence="2">
    <location>
        <begin position="73"/>
        <end position="225"/>
    </location>
</feature>
<reference evidence="3 4" key="1">
    <citation type="submission" date="2017-03" db="EMBL/GenBank/DDBJ databases">
        <title>Genomes of endolithic fungi from Antarctica.</title>
        <authorList>
            <person name="Coleine C."/>
            <person name="Masonjones S."/>
            <person name="Stajich J.E."/>
        </authorList>
    </citation>
    <scope>NUCLEOTIDE SEQUENCE [LARGE SCALE GENOMIC DNA]</scope>
    <source>
        <strain evidence="3 4">CCFEE 6315</strain>
    </source>
</reference>
<feature type="compositionally biased region" description="Polar residues" evidence="1">
    <location>
        <begin position="289"/>
        <end position="299"/>
    </location>
</feature>
<dbReference type="OrthoDB" id="5336565at2759"/>
<comment type="caution">
    <text evidence="3">The sequence shown here is derived from an EMBL/GenBank/DDBJ whole genome shotgun (WGS) entry which is preliminary data.</text>
</comment>
<organism evidence="3 4">
    <name type="scientific">Salinomyces thailandicus</name>
    <dbReference type="NCBI Taxonomy" id="706561"/>
    <lineage>
        <taxon>Eukaryota</taxon>
        <taxon>Fungi</taxon>
        <taxon>Dikarya</taxon>
        <taxon>Ascomycota</taxon>
        <taxon>Pezizomycotina</taxon>
        <taxon>Dothideomycetes</taxon>
        <taxon>Dothideomycetidae</taxon>
        <taxon>Mycosphaerellales</taxon>
        <taxon>Teratosphaeriaceae</taxon>
        <taxon>Salinomyces</taxon>
    </lineage>
</organism>
<feature type="compositionally biased region" description="Polar residues" evidence="1">
    <location>
        <begin position="247"/>
        <end position="259"/>
    </location>
</feature>
<dbReference type="Proteomes" id="UP000308549">
    <property type="component" value="Unassembled WGS sequence"/>
</dbReference>
<feature type="region of interest" description="Disordered" evidence="1">
    <location>
        <begin position="247"/>
        <end position="299"/>
    </location>
</feature>
<dbReference type="EMBL" id="NAJL01000089">
    <property type="protein sequence ID" value="TKA21988.1"/>
    <property type="molecule type" value="Genomic_DNA"/>
</dbReference>
<evidence type="ECO:0000313" key="3">
    <source>
        <dbReference type="EMBL" id="TKA21988.1"/>
    </source>
</evidence>
<gene>
    <name evidence="3" type="ORF">B0A50_08486</name>
</gene>